<sequence>MKKTISGCYERNLKDYYWKGKNLKYRLRILNNNEENNYEILGFKNIEEKGEFAYVAIDGQIDRPKLLPYFDNRVVFDEKLPNFTLETSSSESGSESEYEFQEIQKNENQSVTSEISELAIYPAAELMQKNTCLNHVNKYKLLWLSTRISSEKVEELLPKSFNYKTIIFTVSSSDRNAENFSRLESEFFEVVLRKKIPRLLQQIRTSSPKVGIIADFKLRLLRLLKILLHAKPIEEEEDLDLDLDAIIIEKDLLDHANKMRNLNALKFSNCSFILYDPLSLTQKIFPKGGIVAITSAALLNTEEAIKRIFDIFDQQKIIRDDGNWDMFVHPEIAENIITARHVNLETRLNLQFEIKETAKQNQIKILNRSSLFD</sequence>
<dbReference type="OrthoDB" id="10537780at2759"/>
<comment type="caution">
    <text evidence="2">The sequence shown here is derived from an EMBL/GenBank/DDBJ whole genome shotgun (WGS) entry which is preliminary data.</text>
</comment>
<evidence type="ECO:0000313" key="2">
    <source>
        <dbReference type="EMBL" id="CAG8640791.1"/>
    </source>
</evidence>
<dbReference type="EMBL" id="CAJVPL010003931">
    <property type="protein sequence ID" value="CAG8640791.1"/>
    <property type="molecule type" value="Genomic_DNA"/>
</dbReference>
<name>A0A9N9GX68_9GLOM</name>
<dbReference type="AlphaFoldDB" id="A0A9N9GX68"/>
<proteinExistence type="predicted"/>
<evidence type="ECO:0000313" key="3">
    <source>
        <dbReference type="Proteomes" id="UP000789831"/>
    </source>
</evidence>
<dbReference type="Proteomes" id="UP000789831">
    <property type="component" value="Unassembled WGS sequence"/>
</dbReference>
<protein>
    <submittedName>
        <fullName evidence="2">173_t:CDS:1</fullName>
    </submittedName>
</protein>
<accession>A0A9N9GX68</accession>
<reference evidence="2" key="1">
    <citation type="submission" date="2021-06" db="EMBL/GenBank/DDBJ databases">
        <authorList>
            <person name="Kallberg Y."/>
            <person name="Tangrot J."/>
            <person name="Rosling A."/>
        </authorList>
    </citation>
    <scope>NUCLEOTIDE SEQUENCE</scope>
    <source>
        <strain evidence="2">MT106</strain>
    </source>
</reference>
<keyword evidence="3" id="KW-1185">Reference proteome</keyword>
<evidence type="ECO:0000256" key="1">
    <source>
        <dbReference type="SAM" id="MobiDB-lite"/>
    </source>
</evidence>
<organism evidence="2 3">
    <name type="scientific">Ambispora gerdemannii</name>
    <dbReference type="NCBI Taxonomy" id="144530"/>
    <lineage>
        <taxon>Eukaryota</taxon>
        <taxon>Fungi</taxon>
        <taxon>Fungi incertae sedis</taxon>
        <taxon>Mucoromycota</taxon>
        <taxon>Glomeromycotina</taxon>
        <taxon>Glomeromycetes</taxon>
        <taxon>Archaeosporales</taxon>
        <taxon>Ambisporaceae</taxon>
        <taxon>Ambispora</taxon>
    </lineage>
</organism>
<feature type="region of interest" description="Disordered" evidence="1">
    <location>
        <begin position="85"/>
        <end position="105"/>
    </location>
</feature>
<gene>
    <name evidence="2" type="ORF">AGERDE_LOCUS10969</name>
</gene>
<feature type="non-terminal residue" evidence="2">
    <location>
        <position position="373"/>
    </location>
</feature>